<dbReference type="FunFam" id="4.10.280.10:FF:000009">
    <property type="entry name" value="Transcription factor HES-1"/>
    <property type="match status" value="1"/>
</dbReference>
<dbReference type="InterPro" id="IPR011598">
    <property type="entry name" value="bHLH_dom"/>
</dbReference>
<protein>
    <submittedName>
        <fullName evidence="9">Uncharacterized protein</fullName>
    </submittedName>
</protein>
<dbReference type="SUPFAM" id="SSF47459">
    <property type="entry name" value="HLH, helix-loop-helix DNA-binding domain"/>
    <property type="match status" value="1"/>
</dbReference>
<sequence>IPFTFAFTHLSSTMPTDRFAPYPLPSHLSHSDYRKNAKPIMEKRRRERINRSLEELKNLILDNATTSNVRSHKLEKADILEMTVKHLRAVYKHKLASAAVVDPTIASKYRAGYGECANEIIRFLTTTPNADLELKTKLISHLSTRIQNLSSLSILPPIQPSLPSLHHATGLLTKTDRYSVNSSTNNQYIFILSQQEQQRQQQQQQQTQQQTQDTSVTYDDAECSSTSSNNSSDCESLKSEFLTATPTDSPASTMNESPSKVWRPW</sequence>
<dbReference type="PANTHER" id="PTHR10985">
    <property type="entry name" value="BASIC HELIX-LOOP-HELIX TRANSCRIPTION FACTOR, HES-RELATED"/>
    <property type="match status" value="1"/>
</dbReference>
<dbReference type="GO" id="GO:0003677">
    <property type="term" value="F:DNA binding"/>
    <property type="evidence" value="ECO:0007669"/>
    <property type="project" value="UniProtKB-KW"/>
</dbReference>
<keyword evidence="10" id="KW-1185">Reference proteome</keyword>
<evidence type="ECO:0000259" key="8">
    <source>
        <dbReference type="PROSITE" id="PS51054"/>
    </source>
</evidence>
<accession>A0A815PN52</accession>
<feature type="region of interest" description="Disordered" evidence="6">
    <location>
        <begin position="201"/>
        <end position="265"/>
    </location>
</feature>
<feature type="compositionally biased region" description="Low complexity" evidence="6">
    <location>
        <begin position="223"/>
        <end position="234"/>
    </location>
</feature>
<dbReference type="SUPFAM" id="SSF158457">
    <property type="entry name" value="Orange domain-like"/>
    <property type="match status" value="1"/>
</dbReference>
<dbReference type="PROSITE" id="PS50888">
    <property type="entry name" value="BHLH"/>
    <property type="match status" value="1"/>
</dbReference>
<dbReference type="InterPro" id="IPR036638">
    <property type="entry name" value="HLH_DNA-bd_sf"/>
</dbReference>
<dbReference type="GO" id="GO:0005634">
    <property type="term" value="C:nucleus"/>
    <property type="evidence" value="ECO:0007669"/>
    <property type="project" value="UniProtKB-SubCell"/>
</dbReference>
<reference evidence="9" key="1">
    <citation type="submission" date="2021-02" db="EMBL/GenBank/DDBJ databases">
        <authorList>
            <person name="Nowell W R."/>
        </authorList>
    </citation>
    <scope>NUCLEOTIDE SEQUENCE</scope>
</reference>
<feature type="domain" description="Orange" evidence="8">
    <location>
        <begin position="109"/>
        <end position="142"/>
    </location>
</feature>
<evidence type="ECO:0000256" key="1">
    <source>
        <dbReference type="ARBA" id="ARBA00004123"/>
    </source>
</evidence>
<keyword evidence="2" id="KW-0805">Transcription regulation</keyword>
<evidence type="ECO:0000313" key="10">
    <source>
        <dbReference type="Proteomes" id="UP000663828"/>
    </source>
</evidence>
<feature type="compositionally biased region" description="Polar residues" evidence="6">
    <location>
        <begin position="242"/>
        <end position="258"/>
    </location>
</feature>
<dbReference type="GO" id="GO:0006355">
    <property type="term" value="P:regulation of DNA-templated transcription"/>
    <property type="evidence" value="ECO:0007669"/>
    <property type="project" value="InterPro"/>
</dbReference>
<dbReference type="Pfam" id="PF00010">
    <property type="entry name" value="HLH"/>
    <property type="match status" value="1"/>
</dbReference>
<evidence type="ECO:0000256" key="5">
    <source>
        <dbReference type="ARBA" id="ARBA00023242"/>
    </source>
</evidence>
<name>A0A815PN52_ADIRI</name>
<keyword evidence="4" id="KW-0804">Transcription</keyword>
<evidence type="ECO:0000313" key="9">
    <source>
        <dbReference type="EMBL" id="CAF1452131.1"/>
    </source>
</evidence>
<evidence type="ECO:0000256" key="3">
    <source>
        <dbReference type="ARBA" id="ARBA00023125"/>
    </source>
</evidence>
<organism evidence="9 10">
    <name type="scientific">Adineta ricciae</name>
    <name type="common">Rotifer</name>
    <dbReference type="NCBI Taxonomy" id="249248"/>
    <lineage>
        <taxon>Eukaryota</taxon>
        <taxon>Metazoa</taxon>
        <taxon>Spiralia</taxon>
        <taxon>Gnathifera</taxon>
        <taxon>Rotifera</taxon>
        <taxon>Eurotatoria</taxon>
        <taxon>Bdelloidea</taxon>
        <taxon>Adinetida</taxon>
        <taxon>Adinetidae</taxon>
        <taxon>Adineta</taxon>
    </lineage>
</organism>
<feature type="compositionally biased region" description="Low complexity" evidence="6">
    <location>
        <begin position="201"/>
        <end position="212"/>
    </location>
</feature>
<keyword evidence="3" id="KW-0238">DNA-binding</keyword>
<dbReference type="GO" id="GO:0046983">
    <property type="term" value="F:protein dimerization activity"/>
    <property type="evidence" value="ECO:0007669"/>
    <property type="project" value="InterPro"/>
</dbReference>
<evidence type="ECO:0000256" key="2">
    <source>
        <dbReference type="ARBA" id="ARBA00023015"/>
    </source>
</evidence>
<feature type="non-terminal residue" evidence="9">
    <location>
        <position position="1"/>
    </location>
</feature>
<dbReference type="Pfam" id="PF07527">
    <property type="entry name" value="Hairy_orange"/>
    <property type="match status" value="1"/>
</dbReference>
<dbReference type="SMART" id="SM00511">
    <property type="entry name" value="ORANGE"/>
    <property type="match status" value="1"/>
</dbReference>
<dbReference type="InterPro" id="IPR050370">
    <property type="entry name" value="HES_HEY"/>
</dbReference>
<dbReference type="EMBL" id="CAJNOR010003836">
    <property type="protein sequence ID" value="CAF1452131.1"/>
    <property type="molecule type" value="Genomic_DNA"/>
</dbReference>
<dbReference type="PROSITE" id="PS51054">
    <property type="entry name" value="ORANGE"/>
    <property type="match status" value="1"/>
</dbReference>
<dbReference type="InterPro" id="IPR003650">
    <property type="entry name" value="Orange_dom"/>
</dbReference>
<feature type="domain" description="BHLH" evidence="7">
    <location>
        <begin position="33"/>
        <end position="90"/>
    </location>
</feature>
<dbReference type="Gene3D" id="4.10.280.10">
    <property type="entry name" value="Helix-loop-helix DNA-binding domain"/>
    <property type="match status" value="1"/>
</dbReference>
<comment type="subcellular location">
    <subcellularLocation>
        <location evidence="1">Nucleus</location>
    </subcellularLocation>
</comment>
<evidence type="ECO:0000259" key="7">
    <source>
        <dbReference type="PROSITE" id="PS50888"/>
    </source>
</evidence>
<evidence type="ECO:0000256" key="4">
    <source>
        <dbReference type="ARBA" id="ARBA00023163"/>
    </source>
</evidence>
<dbReference type="Proteomes" id="UP000663828">
    <property type="component" value="Unassembled WGS sequence"/>
</dbReference>
<evidence type="ECO:0000256" key="6">
    <source>
        <dbReference type="SAM" id="MobiDB-lite"/>
    </source>
</evidence>
<comment type="caution">
    <text evidence="9">The sequence shown here is derived from an EMBL/GenBank/DDBJ whole genome shotgun (WGS) entry which is preliminary data.</text>
</comment>
<dbReference type="Gene3D" id="6.10.250.980">
    <property type="match status" value="1"/>
</dbReference>
<gene>
    <name evidence="9" type="ORF">XAT740_LOCUS36940</name>
</gene>
<keyword evidence="5" id="KW-0539">Nucleus</keyword>
<proteinExistence type="predicted"/>
<dbReference type="SMART" id="SM00353">
    <property type="entry name" value="HLH"/>
    <property type="match status" value="1"/>
</dbReference>
<dbReference type="AlphaFoldDB" id="A0A815PN52"/>